<organism evidence="1 2">
    <name type="scientific">Protea cynaroides</name>
    <dbReference type="NCBI Taxonomy" id="273540"/>
    <lineage>
        <taxon>Eukaryota</taxon>
        <taxon>Viridiplantae</taxon>
        <taxon>Streptophyta</taxon>
        <taxon>Embryophyta</taxon>
        <taxon>Tracheophyta</taxon>
        <taxon>Spermatophyta</taxon>
        <taxon>Magnoliopsida</taxon>
        <taxon>Proteales</taxon>
        <taxon>Proteaceae</taxon>
        <taxon>Protea</taxon>
    </lineage>
</organism>
<comment type="caution">
    <text evidence="1">The sequence shown here is derived from an EMBL/GenBank/DDBJ whole genome shotgun (WGS) entry which is preliminary data.</text>
</comment>
<dbReference type="Proteomes" id="UP001141806">
    <property type="component" value="Unassembled WGS sequence"/>
</dbReference>
<dbReference type="AlphaFoldDB" id="A0A9Q0KN70"/>
<dbReference type="EMBL" id="JAMYWD010000004">
    <property type="protein sequence ID" value="KAJ4973622.1"/>
    <property type="molecule type" value="Genomic_DNA"/>
</dbReference>
<gene>
    <name evidence="1" type="ORF">NE237_006796</name>
</gene>
<evidence type="ECO:0000313" key="1">
    <source>
        <dbReference type="EMBL" id="KAJ4973622.1"/>
    </source>
</evidence>
<sequence>MPSSSPTTTNHNIGLPNKTSRVVLALATLASRKSRPLSRFLEFSWKYWCTSNGFLLLKPLQSPLPTPLFSYHLLLIRPLFPSITLTTSTNCSNYKNCSASPPILNCLVSDVDDDGIVDDFVFTRQSGFDREFSVITSMLKRIKPFDSSVISKGVSKTAKDSMKHTISVRLGLLPSD</sequence>
<reference evidence="1" key="1">
    <citation type="journal article" date="2023" name="Plant J.">
        <title>The genome of the king protea, Protea cynaroides.</title>
        <authorList>
            <person name="Chang J."/>
            <person name="Duong T.A."/>
            <person name="Schoeman C."/>
            <person name="Ma X."/>
            <person name="Roodt D."/>
            <person name="Barker N."/>
            <person name="Li Z."/>
            <person name="Van de Peer Y."/>
            <person name="Mizrachi E."/>
        </authorList>
    </citation>
    <scope>NUCLEOTIDE SEQUENCE</scope>
    <source>
        <tissue evidence="1">Young leaves</tissue>
    </source>
</reference>
<keyword evidence="2" id="KW-1185">Reference proteome</keyword>
<accession>A0A9Q0KN70</accession>
<proteinExistence type="predicted"/>
<protein>
    <submittedName>
        <fullName evidence="1">Uncharacterized protein</fullName>
    </submittedName>
</protein>
<evidence type="ECO:0000313" key="2">
    <source>
        <dbReference type="Proteomes" id="UP001141806"/>
    </source>
</evidence>
<name>A0A9Q0KN70_9MAGN</name>
<dbReference type="OrthoDB" id="1937644at2759"/>